<proteinExistence type="inferred from homology"/>
<dbReference type="KEGG" id="acab:QRX50_30785"/>
<dbReference type="PANTHER" id="PTHR30024">
    <property type="entry name" value="ALIPHATIC SULFONATES-BINDING PROTEIN-RELATED"/>
    <property type="match status" value="1"/>
</dbReference>
<reference evidence="6 7" key="1">
    <citation type="submission" date="2023-06" db="EMBL/GenBank/DDBJ databases">
        <authorList>
            <person name="Oyuntsetseg B."/>
            <person name="Kim S.B."/>
        </authorList>
    </citation>
    <scope>NUCLEOTIDE SEQUENCE [LARGE SCALE GENOMIC DNA]</scope>
    <source>
        <strain evidence="6 7">2-15</strain>
    </source>
</reference>
<evidence type="ECO:0000313" key="7">
    <source>
        <dbReference type="Proteomes" id="UP001236014"/>
    </source>
</evidence>
<keyword evidence="7" id="KW-1185">Reference proteome</keyword>
<protein>
    <submittedName>
        <fullName evidence="6">ABC transporter substrate-binding protein</fullName>
    </submittedName>
</protein>
<dbReference type="RefSeq" id="WP_285966615.1">
    <property type="nucleotide sequence ID" value="NZ_CP127294.1"/>
</dbReference>
<dbReference type="EMBL" id="CP127294">
    <property type="protein sequence ID" value="WIX75853.1"/>
    <property type="molecule type" value="Genomic_DNA"/>
</dbReference>
<dbReference type="PROSITE" id="PS51257">
    <property type="entry name" value="PROKAR_LIPOPROTEIN"/>
    <property type="match status" value="1"/>
</dbReference>
<name>A0A9Y2ICH5_9PSEU</name>
<dbReference type="Proteomes" id="UP001236014">
    <property type="component" value="Chromosome"/>
</dbReference>
<feature type="domain" description="SsuA/THI5-like" evidence="5">
    <location>
        <begin position="56"/>
        <end position="255"/>
    </location>
</feature>
<feature type="signal peptide" evidence="4">
    <location>
        <begin position="1"/>
        <end position="23"/>
    </location>
</feature>
<feature type="chain" id="PRO_5040931630" evidence="4">
    <location>
        <begin position="24"/>
        <end position="327"/>
    </location>
</feature>
<evidence type="ECO:0000256" key="4">
    <source>
        <dbReference type="SAM" id="SignalP"/>
    </source>
</evidence>
<dbReference type="InterPro" id="IPR015168">
    <property type="entry name" value="SsuA/THI5"/>
</dbReference>
<dbReference type="Pfam" id="PF09084">
    <property type="entry name" value="NMT1"/>
    <property type="match status" value="1"/>
</dbReference>
<dbReference type="SUPFAM" id="SSF53850">
    <property type="entry name" value="Periplasmic binding protein-like II"/>
    <property type="match status" value="1"/>
</dbReference>
<evidence type="ECO:0000259" key="5">
    <source>
        <dbReference type="Pfam" id="PF09084"/>
    </source>
</evidence>
<sequence>MNKKIISAVATAAALALVLTGCAGKGVGTAPVKADANGALPITIGYTALGAGYSDLYVAQDEGIFAKHGLKVTLNRLNDSSQLVAALSSNSVNIGVGVAADSAAAIMKGSDLKYVAMSEPHYNLEMWASPDVKTIKDLKGKKVAISSPGSQSDFGLTDLLEANGMKREDVQAVFVKSVPAEVAALGSGAVSALLTQPPNGTQSREKGAHRLASLADLQFPLGAYTVQSKFLQNNREAVKRFYAAEAESLQYLRSHKPETVKAIKKYSGVQSDDLANYAYDFFLTVWSQTPEVDPKVIKQAFDEAAHNAKSTPPADVTKYIDSTLAAA</sequence>
<comment type="similarity">
    <text evidence="2">Belongs to the bacterial solute-binding protein SsuA/TauA family.</text>
</comment>
<evidence type="ECO:0000256" key="1">
    <source>
        <dbReference type="ARBA" id="ARBA00004418"/>
    </source>
</evidence>
<evidence type="ECO:0000256" key="3">
    <source>
        <dbReference type="ARBA" id="ARBA00022729"/>
    </source>
</evidence>
<accession>A0A9Y2ICH5</accession>
<evidence type="ECO:0000256" key="2">
    <source>
        <dbReference type="ARBA" id="ARBA00010742"/>
    </source>
</evidence>
<dbReference type="GO" id="GO:0042918">
    <property type="term" value="P:alkanesulfonate transmembrane transport"/>
    <property type="evidence" value="ECO:0007669"/>
    <property type="project" value="TreeGrafter"/>
</dbReference>
<evidence type="ECO:0000313" key="6">
    <source>
        <dbReference type="EMBL" id="WIX75853.1"/>
    </source>
</evidence>
<gene>
    <name evidence="6" type="ORF">QRX50_30785</name>
</gene>
<dbReference type="GO" id="GO:0042597">
    <property type="term" value="C:periplasmic space"/>
    <property type="evidence" value="ECO:0007669"/>
    <property type="project" value="UniProtKB-SubCell"/>
</dbReference>
<keyword evidence="3 4" id="KW-0732">Signal</keyword>
<dbReference type="Gene3D" id="3.40.190.10">
    <property type="entry name" value="Periplasmic binding protein-like II"/>
    <property type="match status" value="2"/>
</dbReference>
<dbReference type="PANTHER" id="PTHR30024:SF47">
    <property type="entry name" value="TAURINE-BINDING PERIPLASMIC PROTEIN"/>
    <property type="match status" value="1"/>
</dbReference>
<dbReference type="AlphaFoldDB" id="A0A9Y2ICH5"/>
<comment type="subcellular location">
    <subcellularLocation>
        <location evidence="1">Periplasm</location>
    </subcellularLocation>
</comment>
<organism evidence="6 7">
    <name type="scientific">Amycolatopsis carbonis</name>
    <dbReference type="NCBI Taxonomy" id="715471"/>
    <lineage>
        <taxon>Bacteria</taxon>
        <taxon>Bacillati</taxon>
        <taxon>Actinomycetota</taxon>
        <taxon>Actinomycetes</taxon>
        <taxon>Pseudonocardiales</taxon>
        <taxon>Pseudonocardiaceae</taxon>
        <taxon>Amycolatopsis</taxon>
    </lineage>
</organism>